<reference evidence="1 2" key="1">
    <citation type="journal article" date="2018" name="MBio">
        <title>Comparative Genomics Reveals the Core Gene Toolbox for the Fungus-Insect Symbiosis.</title>
        <authorList>
            <person name="Wang Y."/>
            <person name="Stata M."/>
            <person name="Wang W."/>
            <person name="Stajich J.E."/>
            <person name="White M.M."/>
            <person name="Moncalvo J.M."/>
        </authorList>
    </citation>
    <scope>NUCLEOTIDE SEQUENCE [LARGE SCALE GENOMIC DNA]</scope>
    <source>
        <strain evidence="1 2">SWE-8-4</strain>
    </source>
</reference>
<organism evidence="1 2">
    <name type="scientific">Smittium simulii</name>
    <dbReference type="NCBI Taxonomy" id="133385"/>
    <lineage>
        <taxon>Eukaryota</taxon>
        <taxon>Fungi</taxon>
        <taxon>Fungi incertae sedis</taxon>
        <taxon>Zoopagomycota</taxon>
        <taxon>Kickxellomycotina</taxon>
        <taxon>Harpellomycetes</taxon>
        <taxon>Harpellales</taxon>
        <taxon>Legeriomycetaceae</taxon>
        <taxon>Smittium</taxon>
    </lineage>
</organism>
<sequence>MFGRYHVVRSSVTLQSKSSTSVSSGASDFNGANLLFKLLFNTSISTLPSIAPPPRATSVPLPEYFTCPRAISASVR</sequence>
<comment type="caution">
    <text evidence="1">The sequence shown here is derived from an EMBL/GenBank/DDBJ whole genome shotgun (WGS) entry which is preliminary data.</text>
</comment>
<proteinExistence type="predicted"/>
<gene>
    <name evidence="1" type="ORF">BB561_000204</name>
</gene>
<protein>
    <submittedName>
        <fullName evidence="1">Uncharacterized protein</fullName>
    </submittedName>
</protein>
<accession>A0A2T9Z056</accession>
<dbReference type="AlphaFoldDB" id="A0A2T9Z056"/>
<evidence type="ECO:0000313" key="1">
    <source>
        <dbReference type="EMBL" id="PVU97947.1"/>
    </source>
</evidence>
<dbReference type="Proteomes" id="UP000245383">
    <property type="component" value="Unassembled WGS sequence"/>
</dbReference>
<keyword evidence="2" id="KW-1185">Reference proteome</keyword>
<name>A0A2T9Z056_9FUNG</name>
<evidence type="ECO:0000313" key="2">
    <source>
        <dbReference type="Proteomes" id="UP000245383"/>
    </source>
</evidence>
<dbReference type="EMBL" id="MBFR01000005">
    <property type="protein sequence ID" value="PVU97947.1"/>
    <property type="molecule type" value="Genomic_DNA"/>
</dbReference>